<evidence type="ECO:0000313" key="1">
    <source>
        <dbReference type="EMBL" id="KAH7982463.1"/>
    </source>
</evidence>
<reference evidence="1" key="2">
    <citation type="submission" date="2021-09" db="EMBL/GenBank/DDBJ databases">
        <authorList>
            <person name="Jia N."/>
            <person name="Wang J."/>
            <person name="Shi W."/>
            <person name="Du L."/>
            <person name="Sun Y."/>
            <person name="Zhan W."/>
            <person name="Jiang J."/>
            <person name="Wang Q."/>
            <person name="Zhang B."/>
            <person name="Ji P."/>
            <person name="Sakyi L.B."/>
            <person name="Cui X."/>
            <person name="Yuan T."/>
            <person name="Jiang B."/>
            <person name="Yang W."/>
            <person name="Lam T.T.-Y."/>
            <person name="Chang Q."/>
            <person name="Ding S."/>
            <person name="Wang X."/>
            <person name="Zhu J."/>
            <person name="Ruan X."/>
            <person name="Zhao L."/>
            <person name="Wei J."/>
            <person name="Que T."/>
            <person name="Du C."/>
            <person name="Cheng J."/>
            <person name="Dai P."/>
            <person name="Han X."/>
            <person name="Huang E."/>
            <person name="Gao Y."/>
            <person name="Liu J."/>
            <person name="Shao H."/>
            <person name="Ye R."/>
            <person name="Li L."/>
            <person name="Wei W."/>
            <person name="Wang X."/>
            <person name="Wang C."/>
            <person name="Huo Q."/>
            <person name="Li W."/>
            <person name="Guo W."/>
            <person name="Chen H."/>
            <person name="Chen S."/>
            <person name="Zhou L."/>
            <person name="Zhou L."/>
            <person name="Ni X."/>
            <person name="Tian J."/>
            <person name="Zhou Y."/>
            <person name="Sheng Y."/>
            <person name="Liu T."/>
            <person name="Pan Y."/>
            <person name="Xia L."/>
            <person name="Li J."/>
            <person name="Zhao F."/>
            <person name="Cao W."/>
        </authorList>
    </citation>
    <scope>NUCLEOTIDE SEQUENCE</scope>
    <source>
        <strain evidence="1">Rsan-2018</strain>
        <tissue evidence="1">Larvae</tissue>
    </source>
</reference>
<dbReference type="EMBL" id="JABSTV010001245">
    <property type="protein sequence ID" value="KAH7982463.1"/>
    <property type="molecule type" value="Genomic_DNA"/>
</dbReference>
<dbReference type="Proteomes" id="UP000821837">
    <property type="component" value="Chromosome 1"/>
</dbReference>
<organism evidence="1 2">
    <name type="scientific">Rhipicephalus sanguineus</name>
    <name type="common">Brown dog tick</name>
    <name type="synonym">Ixodes sanguineus</name>
    <dbReference type="NCBI Taxonomy" id="34632"/>
    <lineage>
        <taxon>Eukaryota</taxon>
        <taxon>Metazoa</taxon>
        <taxon>Ecdysozoa</taxon>
        <taxon>Arthropoda</taxon>
        <taxon>Chelicerata</taxon>
        <taxon>Arachnida</taxon>
        <taxon>Acari</taxon>
        <taxon>Parasitiformes</taxon>
        <taxon>Ixodida</taxon>
        <taxon>Ixodoidea</taxon>
        <taxon>Ixodidae</taxon>
        <taxon>Rhipicephalinae</taxon>
        <taxon>Rhipicephalus</taxon>
        <taxon>Rhipicephalus</taxon>
    </lineage>
</organism>
<reference evidence="1" key="1">
    <citation type="journal article" date="2020" name="Cell">
        <title>Large-Scale Comparative Analyses of Tick Genomes Elucidate Their Genetic Diversity and Vector Capacities.</title>
        <authorList>
            <consortium name="Tick Genome and Microbiome Consortium (TIGMIC)"/>
            <person name="Jia N."/>
            <person name="Wang J."/>
            <person name="Shi W."/>
            <person name="Du L."/>
            <person name="Sun Y."/>
            <person name="Zhan W."/>
            <person name="Jiang J.F."/>
            <person name="Wang Q."/>
            <person name="Zhang B."/>
            <person name="Ji P."/>
            <person name="Bell-Sakyi L."/>
            <person name="Cui X.M."/>
            <person name="Yuan T.T."/>
            <person name="Jiang B.G."/>
            <person name="Yang W.F."/>
            <person name="Lam T.T."/>
            <person name="Chang Q.C."/>
            <person name="Ding S.J."/>
            <person name="Wang X.J."/>
            <person name="Zhu J.G."/>
            <person name="Ruan X.D."/>
            <person name="Zhao L."/>
            <person name="Wei J.T."/>
            <person name="Ye R.Z."/>
            <person name="Que T.C."/>
            <person name="Du C.H."/>
            <person name="Zhou Y.H."/>
            <person name="Cheng J.X."/>
            <person name="Dai P.F."/>
            <person name="Guo W.B."/>
            <person name="Han X.H."/>
            <person name="Huang E.J."/>
            <person name="Li L.F."/>
            <person name="Wei W."/>
            <person name="Gao Y.C."/>
            <person name="Liu J.Z."/>
            <person name="Shao H.Z."/>
            <person name="Wang X."/>
            <person name="Wang C.C."/>
            <person name="Yang T.C."/>
            <person name="Huo Q.B."/>
            <person name="Li W."/>
            <person name="Chen H.Y."/>
            <person name="Chen S.E."/>
            <person name="Zhou L.G."/>
            <person name="Ni X.B."/>
            <person name="Tian J.H."/>
            <person name="Sheng Y."/>
            <person name="Liu T."/>
            <person name="Pan Y.S."/>
            <person name="Xia L.Y."/>
            <person name="Li J."/>
            <person name="Zhao F."/>
            <person name="Cao W.C."/>
        </authorList>
    </citation>
    <scope>NUCLEOTIDE SEQUENCE</scope>
    <source>
        <strain evidence="1">Rsan-2018</strain>
    </source>
</reference>
<name>A0A9D4QGN3_RHISA</name>
<evidence type="ECO:0000313" key="2">
    <source>
        <dbReference type="Proteomes" id="UP000821837"/>
    </source>
</evidence>
<keyword evidence="2" id="KW-1185">Reference proteome</keyword>
<protein>
    <submittedName>
        <fullName evidence="1">Uncharacterized protein</fullName>
    </submittedName>
</protein>
<proteinExistence type="predicted"/>
<dbReference type="AlphaFoldDB" id="A0A9D4QGN3"/>
<gene>
    <name evidence="1" type="ORF">HPB52_005100</name>
</gene>
<sequence>MTKLMSQDDLQDFHENGVRSASFWGVWQEGAASAKAPPPLAGEEVLEGGPLYERETVHLERGLPRQMVQSSSGVPLGHRRQVRAVLLLRRKCRQRDRGRNPPAWLVWEEHAVDAATL</sequence>
<comment type="caution">
    <text evidence="1">The sequence shown here is derived from an EMBL/GenBank/DDBJ whole genome shotgun (WGS) entry which is preliminary data.</text>
</comment>
<accession>A0A9D4QGN3</accession>